<protein>
    <submittedName>
        <fullName evidence="1">Uncharacterized protein</fullName>
    </submittedName>
</protein>
<proteinExistence type="predicted"/>
<keyword evidence="2" id="KW-1185">Reference proteome</keyword>
<evidence type="ECO:0000313" key="1">
    <source>
        <dbReference type="EMBL" id="ALL14665.1"/>
    </source>
</evidence>
<dbReference type="AlphaFoldDB" id="A0A0P0P302"/>
<organism evidence="1 2">
    <name type="scientific">Caulobacter henricii</name>
    <dbReference type="NCBI Taxonomy" id="69395"/>
    <lineage>
        <taxon>Bacteria</taxon>
        <taxon>Pseudomonadati</taxon>
        <taxon>Pseudomonadota</taxon>
        <taxon>Alphaproteobacteria</taxon>
        <taxon>Caulobacterales</taxon>
        <taxon>Caulobacteraceae</taxon>
        <taxon>Caulobacter</taxon>
    </lineage>
</organism>
<dbReference type="EMBL" id="CP013002">
    <property type="protein sequence ID" value="ALL14665.1"/>
    <property type="molecule type" value="Genomic_DNA"/>
</dbReference>
<accession>A0A0P0P302</accession>
<reference evidence="1 2" key="1">
    <citation type="submission" date="2015-10" db="EMBL/GenBank/DDBJ databases">
        <title>Conservation of the essential genome among Caulobacter and Brevundimonas species.</title>
        <authorList>
            <person name="Scott D."/>
            <person name="Ely B."/>
        </authorList>
    </citation>
    <scope>NUCLEOTIDE SEQUENCE [LARGE SCALE GENOMIC DNA]</scope>
    <source>
        <strain evidence="1 2">CB4</strain>
    </source>
</reference>
<evidence type="ECO:0000313" key="2">
    <source>
        <dbReference type="Proteomes" id="UP000056905"/>
    </source>
</evidence>
<gene>
    <name evidence="1" type="ORF">AQ619_15605</name>
</gene>
<sequence>MEQSLQILKVRKGQSRAWHDIENGFAHAFHNALGGRGTHHDLFVSLKLTEDVGYRLIEVRIF</sequence>
<name>A0A0P0P302_9CAUL</name>
<dbReference type="KEGG" id="chq:AQ619_15605"/>
<dbReference type="Proteomes" id="UP000056905">
    <property type="component" value="Chromosome"/>
</dbReference>